<dbReference type="RefSeq" id="WP_187242669.1">
    <property type="nucleotide sequence ID" value="NZ_BAAAOK010000006.1"/>
</dbReference>
<keyword evidence="1" id="KW-0472">Membrane</keyword>
<dbReference type="InterPro" id="IPR028082">
    <property type="entry name" value="Peripla_BP_I"/>
</dbReference>
<comment type="caution">
    <text evidence="2">The sequence shown here is derived from an EMBL/GenBank/DDBJ whole genome shotgun (WGS) entry which is preliminary data.</text>
</comment>
<dbReference type="CDD" id="cd06268">
    <property type="entry name" value="PBP1_ABC_transporter_LIVBP-like"/>
    <property type="match status" value="1"/>
</dbReference>
<accession>A0ABR7LLK6</accession>
<dbReference type="EMBL" id="JABVEC010000005">
    <property type="protein sequence ID" value="MBC6465654.1"/>
    <property type="molecule type" value="Genomic_DNA"/>
</dbReference>
<reference evidence="2 3" key="1">
    <citation type="submission" date="2020-06" db="EMBL/GenBank/DDBJ databases">
        <title>Actinomadura xiongansis sp. nov., isolated from soil of Baiyangdian.</title>
        <authorList>
            <person name="Zhang X."/>
        </authorList>
    </citation>
    <scope>NUCLEOTIDE SEQUENCE [LARGE SCALE GENOMIC DNA]</scope>
    <source>
        <strain evidence="2 3">HBUM206468</strain>
    </source>
</reference>
<protein>
    <submittedName>
        <fullName evidence="2">Amino acid ABC transporter substrate-binding protein</fullName>
    </submittedName>
</protein>
<evidence type="ECO:0000256" key="1">
    <source>
        <dbReference type="SAM" id="Phobius"/>
    </source>
</evidence>
<proteinExistence type="predicted"/>
<keyword evidence="1" id="KW-0812">Transmembrane</keyword>
<dbReference type="Proteomes" id="UP000805614">
    <property type="component" value="Unassembled WGS sequence"/>
</dbReference>
<feature type="transmembrane region" description="Helical" evidence="1">
    <location>
        <begin position="213"/>
        <end position="233"/>
    </location>
</feature>
<dbReference type="SUPFAM" id="SSF53822">
    <property type="entry name" value="Periplasmic binding protein-like I"/>
    <property type="match status" value="1"/>
</dbReference>
<evidence type="ECO:0000313" key="3">
    <source>
        <dbReference type="Proteomes" id="UP000805614"/>
    </source>
</evidence>
<evidence type="ECO:0000313" key="2">
    <source>
        <dbReference type="EMBL" id="MBC6465654.1"/>
    </source>
</evidence>
<feature type="transmembrane region" description="Helical" evidence="1">
    <location>
        <begin position="185"/>
        <end position="207"/>
    </location>
</feature>
<name>A0ABR7LLK6_9ACTN</name>
<organism evidence="2 3">
    <name type="scientific">Actinomadura alba</name>
    <dbReference type="NCBI Taxonomy" id="406431"/>
    <lineage>
        <taxon>Bacteria</taxon>
        <taxon>Bacillati</taxon>
        <taxon>Actinomycetota</taxon>
        <taxon>Actinomycetes</taxon>
        <taxon>Streptosporangiales</taxon>
        <taxon>Thermomonosporaceae</taxon>
        <taxon>Actinomadura</taxon>
    </lineage>
</organism>
<sequence>MGSGGGEAQIDPRWEGLLSVFERMRERPRRKAGDRMRPLLLMIGSRAETRQLAHLFVERCKEGRDPHAHLAAPSASADVSLLLRFASREISKHHPRREPPIRFALLSMALWLQELRQIRLRGARDEQRSARSSRDDQENRELVDELVGVDEDHRRRDVLGKGVRRRGRVVVPADRAGEKGKVATLFTYLEQVAPLGIAGVALLSATAASTLDLAAAMLAGGFGLSLLAGQILARTRDWAGRRRYRWFTRQPYFGGSRSFLRFALGVFDLPALEDIEDPEERERVAQQLDLLLVAAFLEDLRQAYRRGILRAHWARVRYPALIIDRVPAGHVGLRLVELIEKVRATTDVFDPLVIAAGFDAAEDPALADELSEAVRVETPAGPVDLSGVRAAWTAHLESQGRVAVLGTRREIRVRTDSGDGSDTVPVHRPRRRPRSAHPFLPWLVMGAILAASLSMIVFETVRYCDPHVVWHARNGECVGISDGSYVFSERLAGVERRIEKLNDDVLRSGKPYVTVVYLGPMTVDPATRNPQADLLAGIHGELVGLSIAQQAHNDAGAQPRLRVLLANTGSRFRYAHEVAERVRERAALDRTIVAAVGFGQSRKPTQDAINVLSEAALPMIGTTNTFDDTAKRAGNYSPYYYRLAPPNRRLAAHAAHWAKSGLLGVRARTAAVFYDAGADDLYSTNLAKDFEAAFGEGVMMLPYTDPTQIPGKVLEACARPAQVFYYAGRSDEFRSFVTRLSTTSCGGRRIVLGADEVTKYVSDNAAQLGQTDTVRLFFTPLAAREAWQEEWVGQEPVPIFYRDFEPVVQELIGKDVAPNARPSRTHAAIAYDAALLVSSVAEQIYGEQGLALPTAGAVLAALTEPDDSAPSPQGASGLLRFGPRSAGHEVMDKPVLLVQVRPDGTQRVRAVCGRLVKGDRHTADCPSPG</sequence>
<dbReference type="Gene3D" id="3.40.50.2300">
    <property type="match status" value="2"/>
</dbReference>
<gene>
    <name evidence="2" type="ORF">HKK74_09115</name>
</gene>
<keyword evidence="3" id="KW-1185">Reference proteome</keyword>
<feature type="transmembrane region" description="Helical" evidence="1">
    <location>
        <begin position="439"/>
        <end position="458"/>
    </location>
</feature>
<keyword evidence="1" id="KW-1133">Transmembrane helix</keyword>